<name>A0A024GTX8_9STRA</name>
<protein>
    <submittedName>
        <fullName evidence="1">Uncharacterized protein</fullName>
    </submittedName>
</protein>
<dbReference type="EMBL" id="CAIX01000438">
    <property type="protein sequence ID" value="CCI50260.1"/>
    <property type="molecule type" value="Genomic_DNA"/>
</dbReference>
<proteinExistence type="predicted"/>
<gene>
    <name evidence="1" type="ORF">BN9_119080</name>
</gene>
<dbReference type="InParanoid" id="A0A024GTX8"/>
<reference evidence="1 2" key="1">
    <citation type="submission" date="2012-05" db="EMBL/GenBank/DDBJ databases">
        <title>Recombination and specialization in a pathogen metapopulation.</title>
        <authorList>
            <person name="Gardiner A."/>
            <person name="Kemen E."/>
            <person name="Schultz-Larsen T."/>
            <person name="MacLean D."/>
            <person name="Van Oosterhout C."/>
            <person name="Jones J.D.G."/>
        </authorList>
    </citation>
    <scope>NUCLEOTIDE SEQUENCE [LARGE SCALE GENOMIC DNA]</scope>
    <source>
        <strain evidence="1 2">Ac Nc2</strain>
    </source>
</reference>
<evidence type="ECO:0000313" key="1">
    <source>
        <dbReference type="EMBL" id="CCI50260.1"/>
    </source>
</evidence>
<dbReference type="Proteomes" id="UP000053237">
    <property type="component" value="Unassembled WGS sequence"/>
</dbReference>
<evidence type="ECO:0000313" key="2">
    <source>
        <dbReference type="Proteomes" id="UP000053237"/>
    </source>
</evidence>
<accession>A0A024GTX8</accession>
<sequence>MPLHNECIKSICNYRGSVFQFFLTYSVSVMHPQTQILCVSEKNSILHGTTYGILLSARKDDLQVALSAMDGPDNISSIYVARSDPLGRIQRDAPGLEETSTKTAIDFVFSHRSIQMGAFAFEKTLLIESKDSLANTIDVLFERSKWSSG</sequence>
<keyword evidence="2" id="KW-1185">Reference proteome</keyword>
<organism evidence="1 2">
    <name type="scientific">Albugo candida</name>
    <dbReference type="NCBI Taxonomy" id="65357"/>
    <lineage>
        <taxon>Eukaryota</taxon>
        <taxon>Sar</taxon>
        <taxon>Stramenopiles</taxon>
        <taxon>Oomycota</taxon>
        <taxon>Peronosporomycetes</taxon>
        <taxon>Albuginales</taxon>
        <taxon>Albuginaceae</taxon>
        <taxon>Albugo</taxon>
    </lineage>
</organism>
<dbReference type="AlphaFoldDB" id="A0A024GTX8"/>
<comment type="caution">
    <text evidence="1">The sequence shown here is derived from an EMBL/GenBank/DDBJ whole genome shotgun (WGS) entry which is preliminary data.</text>
</comment>